<sequence>MKPRLHLALHQIITNQLWDDDPPGPDVAGPDMTAAYRARLRKL</sequence>
<dbReference type="RefSeq" id="WP_281071654.1">
    <property type="nucleotide sequence ID" value="NZ_JAGINU010000001.1"/>
</dbReference>
<accession>A0ABS4VXR9</accession>
<evidence type="ECO:0000313" key="1">
    <source>
        <dbReference type="EMBL" id="MBP2368742.1"/>
    </source>
</evidence>
<gene>
    <name evidence="1" type="ORF">JOF36_004438</name>
</gene>
<protein>
    <submittedName>
        <fullName evidence="1">Uncharacterized protein</fullName>
    </submittedName>
</protein>
<organism evidence="1 2">
    <name type="scientific">Pseudonocardia parietis</name>
    <dbReference type="NCBI Taxonomy" id="570936"/>
    <lineage>
        <taxon>Bacteria</taxon>
        <taxon>Bacillati</taxon>
        <taxon>Actinomycetota</taxon>
        <taxon>Actinomycetes</taxon>
        <taxon>Pseudonocardiales</taxon>
        <taxon>Pseudonocardiaceae</taxon>
        <taxon>Pseudonocardia</taxon>
    </lineage>
</organism>
<dbReference type="Proteomes" id="UP001519295">
    <property type="component" value="Unassembled WGS sequence"/>
</dbReference>
<comment type="caution">
    <text evidence="1">The sequence shown here is derived from an EMBL/GenBank/DDBJ whole genome shotgun (WGS) entry which is preliminary data.</text>
</comment>
<evidence type="ECO:0000313" key="2">
    <source>
        <dbReference type="Proteomes" id="UP001519295"/>
    </source>
</evidence>
<keyword evidence="2" id="KW-1185">Reference proteome</keyword>
<name>A0ABS4VXR9_9PSEU</name>
<dbReference type="EMBL" id="JAGINU010000001">
    <property type="protein sequence ID" value="MBP2368742.1"/>
    <property type="molecule type" value="Genomic_DNA"/>
</dbReference>
<reference evidence="1 2" key="1">
    <citation type="submission" date="2021-03" db="EMBL/GenBank/DDBJ databases">
        <title>Sequencing the genomes of 1000 actinobacteria strains.</title>
        <authorList>
            <person name="Klenk H.-P."/>
        </authorList>
    </citation>
    <scope>NUCLEOTIDE SEQUENCE [LARGE SCALE GENOMIC DNA]</scope>
    <source>
        <strain evidence="1 2">DSM 45256</strain>
    </source>
</reference>
<proteinExistence type="predicted"/>